<evidence type="ECO:0000256" key="6">
    <source>
        <dbReference type="ARBA" id="ARBA00023285"/>
    </source>
</evidence>
<feature type="domain" description="CBS" evidence="10">
    <location>
        <begin position="140"/>
        <end position="200"/>
    </location>
</feature>
<comment type="caution">
    <text evidence="11">The sequence shown here is derived from an EMBL/GenBank/DDBJ whole genome shotgun (WGS) entry which is preliminary data.</text>
</comment>
<keyword evidence="6" id="KW-0170">Cobalt</keyword>
<dbReference type="InterPro" id="IPR044751">
    <property type="entry name" value="Ion_transp-like_CBS"/>
</dbReference>
<gene>
    <name evidence="11" type="ORF">GCM10022278_28040</name>
</gene>
<proteinExistence type="inferred from homology"/>
<dbReference type="PROSITE" id="PS51371">
    <property type="entry name" value="CBS"/>
    <property type="match status" value="2"/>
</dbReference>
<evidence type="ECO:0000256" key="4">
    <source>
        <dbReference type="ARBA" id="ARBA00022842"/>
    </source>
</evidence>
<comment type="similarity">
    <text evidence="1">Belongs to the UPF0053 family.</text>
</comment>
<evidence type="ECO:0000256" key="9">
    <source>
        <dbReference type="PROSITE-ProRule" id="PRU00703"/>
    </source>
</evidence>
<dbReference type="Pfam" id="PF21917">
    <property type="entry name" value="NMB0537_N"/>
    <property type="match status" value="1"/>
</dbReference>
<dbReference type="CDD" id="cd04590">
    <property type="entry name" value="CBS_pair_CorC_HlyC_assoc"/>
    <property type="match status" value="1"/>
</dbReference>
<dbReference type="Pfam" id="PF00571">
    <property type="entry name" value="CBS"/>
    <property type="match status" value="2"/>
</dbReference>
<evidence type="ECO:0000256" key="3">
    <source>
        <dbReference type="ARBA" id="ARBA00022737"/>
    </source>
</evidence>
<dbReference type="Proteomes" id="UP001501337">
    <property type="component" value="Unassembled WGS sequence"/>
</dbReference>
<keyword evidence="4" id="KW-0460">Magnesium</keyword>
<feature type="domain" description="CBS" evidence="10">
    <location>
        <begin position="74"/>
        <end position="133"/>
    </location>
</feature>
<dbReference type="PANTHER" id="PTHR22777:SF27">
    <property type="entry name" value="MAGNESIUM AND COBALT EFFLUX PROTEIN CORC"/>
    <property type="match status" value="1"/>
</dbReference>
<evidence type="ECO:0000256" key="1">
    <source>
        <dbReference type="ARBA" id="ARBA00006337"/>
    </source>
</evidence>
<dbReference type="SMART" id="SM00116">
    <property type="entry name" value="CBS"/>
    <property type="match status" value="2"/>
</dbReference>
<sequence length="288" mass="32394">MTDPEPEQSKPNMDTPAKSWISKLSAAFSAEPQDKSELLEILRAAESRQIIDTESLGLIEGAMQVTDMQVREVMVPRAQMIVIKASASPEDYLAEILDAAHSRYPVIGESRDDVVGVLLAKDLLPLALKGELTRAQVINQLRPVAFVPESKRLNQLLKDFKTNRNHMAIVVDEYGGVAGLVTIEDVLEQIVGDIEDEHDFDEEGFIKRRDDSQFVVKALTPIEDFNEYFGLELDEDEYDTIGGLVVHRFGRLPKRGESIAFGDFMVKILNSDNRQIRLMQFTRQAEMS</sequence>
<dbReference type="RefSeq" id="WP_344807439.1">
    <property type="nucleotide sequence ID" value="NZ_BAABBO010000012.1"/>
</dbReference>
<dbReference type="InterPro" id="IPR054115">
    <property type="entry name" value="CorC_N"/>
</dbReference>
<dbReference type="InterPro" id="IPR005170">
    <property type="entry name" value="Transptr-assoc_dom"/>
</dbReference>
<dbReference type="SMART" id="SM01091">
    <property type="entry name" value="CorC_HlyC"/>
    <property type="match status" value="1"/>
</dbReference>
<evidence type="ECO:0000256" key="7">
    <source>
        <dbReference type="ARBA" id="ARBA00037273"/>
    </source>
</evidence>
<dbReference type="InterPro" id="IPR000644">
    <property type="entry name" value="CBS_dom"/>
</dbReference>
<dbReference type="InterPro" id="IPR036318">
    <property type="entry name" value="FAD-bd_PCMH-like_sf"/>
</dbReference>
<name>A0ABP7PNM0_9GAMM</name>
<evidence type="ECO:0000256" key="5">
    <source>
        <dbReference type="ARBA" id="ARBA00023122"/>
    </source>
</evidence>
<dbReference type="SUPFAM" id="SSF54631">
    <property type="entry name" value="CBS-domain pair"/>
    <property type="match status" value="1"/>
</dbReference>
<protein>
    <recommendedName>
        <fullName evidence="8">Magnesium and cobalt efflux protein CorC</fullName>
    </recommendedName>
</protein>
<dbReference type="EMBL" id="BAABBO010000012">
    <property type="protein sequence ID" value="GAA3968683.1"/>
    <property type="molecule type" value="Genomic_DNA"/>
</dbReference>
<evidence type="ECO:0000313" key="12">
    <source>
        <dbReference type="Proteomes" id="UP001501337"/>
    </source>
</evidence>
<dbReference type="InterPro" id="IPR046342">
    <property type="entry name" value="CBS_dom_sf"/>
</dbReference>
<keyword evidence="2" id="KW-0813">Transport</keyword>
<accession>A0ABP7PNM0</accession>
<organism evidence="11 12">
    <name type="scientific">Allohahella marinimesophila</name>
    <dbReference type="NCBI Taxonomy" id="1054972"/>
    <lineage>
        <taxon>Bacteria</taxon>
        <taxon>Pseudomonadati</taxon>
        <taxon>Pseudomonadota</taxon>
        <taxon>Gammaproteobacteria</taxon>
        <taxon>Oceanospirillales</taxon>
        <taxon>Hahellaceae</taxon>
        <taxon>Allohahella</taxon>
    </lineage>
</organism>
<dbReference type="SUPFAM" id="SSF56176">
    <property type="entry name" value="FAD-binding/transporter-associated domain-like"/>
    <property type="match status" value="1"/>
</dbReference>
<dbReference type="InterPro" id="IPR016169">
    <property type="entry name" value="FAD-bd_PCMH_sub2"/>
</dbReference>
<evidence type="ECO:0000259" key="10">
    <source>
        <dbReference type="PROSITE" id="PS51371"/>
    </source>
</evidence>
<reference evidence="12" key="1">
    <citation type="journal article" date="2019" name="Int. J. Syst. Evol. Microbiol.">
        <title>The Global Catalogue of Microorganisms (GCM) 10K type strain sequencing project: providing services to taxonomists for standard genome sequencing and annotation.</title>
        <authorList>
            <consortium name="The Broad Institute Genomics Platform"/>
            <consortium name="The Broad Institute Genome Sequencing Center for Infectious Disease"/>
            <person name="Wu L."/>
            <person name="Ma J."/>
        </authorList>
    </citation>
    <scope>NUCLEOTIDE SEQUENCE [LARGE SCALE GENOMIC DNA]</scope>
    <source>
        <strain evidence="12">JCM 17555</strain>
    </source>
</reference>
<comment type="function">
    <text evidence="7">Plays a role in the transport of magnesium and cobalt ions.</text>
</comment>
<keyword evidence="3" id="KW-0677">Repeat</keyword>
<evidence type="ECO:0000313" key="11">
    <source>
        <dbReference type="EMBL" id="GAA3968683.1"/>
    </source>
</evidence>
<dbReference type="Pfam" id="PF03471">
    <property type="entry name" value="CorC_HlyC"/>
    <property type="match status" value="1"/>
</dbReference>
<evidence type="ECO:0000256" key="2">
    <source>
        <dbReference type="ARBA" id="ARBA00022448"/>
    </source>
</evidence>
<dbReference type="Gene3D" id="3.10.580.10">
    <property type="entry name" value="CBS-domain"/>
    <property type="match status" value="1"/>
</dbReference>
<dbReference type="PANTHER" id="PTHR22777">
    <property type="entry name" value="HEMOLYSIN-RELATED"/>
    <property type="match status" value="1"/>
</dbReference>
<evidence type="ECO:0000256" key="8">
    <source>
        <dbReference type="ARBA" id="ARBA00040729"/>
    </source>
</evidence>
<dbReference type="Gene3D" id="3.30.465.10">
    <property type="match status" value="1"/>
</dbReference>
<keyword evidence="12" id="KW-1185">Reference proteome</keyword>
<keyword evidence="5 9" id="KW-0129">CBS domain</keyword>